<dbReference type="AlphaFoldDB" id="A0A2N9F055"/>
<dbReference type="Gene3D" id="3.30.420.10">
    <property type="entry name" value="Ribonuclease H-like superfamily/Ribonuclease H"/>
    <property type="match status" value="1"/>
</dbReference>
<dbReference type="InterPro" id="IPR012337">
    <property type="entry name" value="RNaseH-like_sf"/>
</dbReference>
<dbReference type="PANTHER" id="PTHR47074:SF48">
    <property type="entry name" value="POLYNUCLEOTIDYL TRANSFERASE, RIBONUCLEASE H-LIKE SUPERFAMILY PROTEIN"/>
    <property type="match status" value="1"/>
</dbReference>
<dbReference type="GO" id="GO:0003676">
    <property type="term" value="F:nucleic acid binding"/>
    <property type="evidence" value="ECO:0007669"/>
    <property type="project" value="InterPro"/>
</dbReference>
<name>A0A2N9F055_FAGSY</name>
<dbReference type="InterPro" id="IPR044730">
    <property type="entry name" value="RNase_H-like_dom_plant"/>
</dbReference>
<feature type="domain" description="RNase H type-1" evidence="1">
    <location>
        <begin position="9"/>
        <end position="98"/>
    </location>
</feature>
<dbReference type="CDD" id="cd06222">
    <property type="entry name" value="RNase_H_like"/>
    <property type="match status" value="1"/>
</dbReference>
<dbReference type="InterPro" id="IPR052929">
    <property type="entry name" value="RNase_H-like_EbsB-rel"/>
</dbReference>
<accession>A0A2N9F055</accession>
<dbReference type="GO" id="GO:0004523">
    <property type="term" value="F:RNA-DNA hybrid ribonuclease activity"/>
    <property type="evidence" value="ECO:0007669"/>
    <property type="project" value="InterPro"/>
</dbReference>
<sequence>MVIATLSQRVMTNPSAEMIEARAARRAIQFAREIGILDVNFEGDSEIIIQELSSKETMHNSYGLVLEDAKDLLHFQRYVFTHTRRSGNSVAHALARRALDIPNYSVWMEDAPPDIIPILYSDFVSI</sequence>
<dbReference type="PANTHER" id="PTHR47074">
    <property type="entry name" value="BNAC02G40300D PROTEIN"/>
    <property type="match status" value="1"/>
</dbReference>
<dbReference type="SUPFAM" id="SSF53098">
    <property type="entry name" value="Ribonuclease H-like"/>
    <property type="match status" value="1"/>
</dbReference>
<proteinExistence type="predicted"/>
<reference evidence="2" key="1">
    <citation type="submission" date="2018-02" db="EMBL/GenBank/DDBJ databases">
        <authorList>
            <person name="Cohen D.B."/>
            <person name="Kent A.D."/>
        </authorList>
    </citation>
    <scope>NUCLEOTIDE SEQUENCE</scope>
</reference>
<gene>
    <name evidence="2" type="ORF">FSB_LOCUS8143</name>
</gene>
<dbReference type="EMBL" id="OIVN01000441">
    <property type="protein sequence ID" value="SPC80261.1"/>
    <property type="molecule type" value="Genomic_DNA"/>
</dbReference>
<organism evidence="2">
    <name type="scientific">Fagus sylvatica</name>
    <name type="common">Beechnut</name>
    <dbReference type="NCBI Taxonomy" id="28930"/>
    <lineage>
        <taxon>Eukaryota</taxon>
        <taxon>Viridiplantae</taxon>
        <taxon>Streptophyta</taxon>
        <taxon>Embryophyta</taxon>
        <taxon>Tracheophyta</taxon>
        <taxon>Spermatophyta</taxon>
        <taxon>Magnoliopsida</taxon>
        <taxon>eudicotyledons</taxon>
        <taxon>Gunneridae</taxon>
        <taxon>Pentapetalae</taxon>
        <taxon>rosids</taxon>
        <taxon>fabids</taxon>
        <taxon>Fagales</taxon>
        <taxon>Fagaceae</taxon>
        <taxon>Fagus</taxon>
    </lineage>
</organism>
<dbReference type="InterPro" id="IPR036397">
    <property type="entry name" value="RNaseH_sf"/>
</dbReference>
<protein>
    <recommendedName>
        <fullName evidence="1">RNase H type-1 domain-containing protein</fullName>
    </recommendedName>
</protein>
<evidence type="ECO:0000259" key="1">
    <source>
        <dbReference type="Pfam" id="PF13456"/>
    </source>
</evidence>
<dbReference type="Pfam" id="PF13456">
    <property type="entry name" value="RVT_3"/>
    <property type="match status" value="1"/>
</dbReference>
<evidence type="ECO:0000313" key="2">
    <source>
        <dbReference type="EMBL" id="SPC80261.1"/>
    </source>
</evidence>
<dbReference type="InterPro" id="IPR002156">
    <property type="entry name" value="RNaseH_domain"/>
</dbReference>